<gene>
    <name evidence="2" type="ORF">Q5I04_05790</name>
    <name evidence="3" type="ORF">Q5I06_05975</name>
</gene>
<dbReference type="InterPro" id="IPR009468">
    <property type="entry name" value="DUF1090"/>
</dbReference>
<comment type="caution">
    <text evidence="3">The sequence shown here is derived from an EMBL/GenBank/DDBJ whole genome shotgun (WGS) entry which is preliminary data.</text>
</comment>
<dbReference type="Pfam" id="PF06476">
    <property type="entry name" value="DUF1090"/>
    <property type="match status" value="1"/>
</dbReference>
<dbReference type="Proteomes" id="UP001240777">
    <property type="component" value="Unassembled WGS sequence"/>
</dbReference>
<dbReference type="Proteomes" id="UP001177258">
    <property type="component" value="Unassembled WGS sequence"/>
</dbReference>
<accession>A0AA90T5E1</accession>
<protein>
    <submittedName>
        <fullName evidence="3">DUF1090 family protein</fullName>
    </submittedName>
</protein>
<evidence type="ECO:0000313" key="3">
    <source>
        <dbReference type="EMBL" id="MDP2539318.1"/>
    </source>
</evidence>
<evidence type="ECO:0000313" key="4">
    <source>
        <dbReference type="Proteomes" id="UP001177258"/>
    </source>
</evidence>
<reference evidence="3 5" key="1">
    <citation type="submission" date="2023-07" db="EMBL/GenBank/DDBJ databases">
        <title>Unpublished Manusciprt.</title>
        <authorList>
            <person name="Aydin F."/>
            <person name="Tarhane S."/>
            <person name="Saticioglu I.B."/>
            <person name="Karakaya E."/>
            <person name="Abay S."/>
            <person name="Guran O."/>
            <person name="Bozkurt E."/>
            <person name="Uzum N."/>
            <person name="Olgun K."/>
            <person name="Jablonski D."/>
        </authorList>
    </citation>
    <scope>NUCLEOTIDE SEQUENCE</scope>
    <source>
        <strain evidence="5">faydin-H75</strain>
        <strain evidence="3">Faydin-H76</strain>
    </source>
</reference>
<dbReference type="EMBL" id="JAUPEV010000008">
    <property type="protein sequence ID" value="MDO7253418.1"/>
    <property type="molecule type" value="Genomic_DNA"/>
</dbReference>
<evidence type="ECO:0000313" key="5">
    <source>
        <dbReference type="Proteomes" id="UP001240777"/>
    </source>
</evidence>
<feature type="coiled-coil region" evidence="1">
    <location>
        <begin position="64"/>
        <end position="91"/>
    </location>
</feature>
<evidence type="ECO:0000256" key="1">
    <source>
        <dbReference type="SAM" id="Coils"/>
    </source>
</evidence>
<dbReference type="AlphaFoldDB" id="A0AA90T5E1"/>
<reference evidence="2" key="2">
    <citation type="submission" date="2023-07" db="EMBL/GenBank/DDBJ databases">
        <authorList>
            <person name="Aydin F."/>
            <person name="Tarhane S."/>
            <person name="Saticioglu I.B."/>
            <person name="Karakaya E."/>
            <person name="Abay S."/>
            <person name="Guran O."/>
            <person name="Bozkurt E."/>
            <person name="Uzum N."/>
            <person name="Olgun K."/>
            <person name="Jablonski D."/>
        </authorList>
    </citation>
    <scope>NUCLEOTIDE SEQUENCE</scope>
    <source>
        <strain evidence="2">Faydin-H75</strain>
    </source>
</reference>
<sequence>MVKILLVSAVLGGIVYAGPVCDFKLNDLKSQIDYAKKKGFEDKAKQLEVKLSDFSKTCRDSDILEEINQNIKNTQKNLQSARSALHQAQIDGNAHNLRQAQIDYKVANMQYIAAKQEMLRMKDLIKSSGNKK</sequence>
<organism evidence="3 4">
    <name type="scientific">Helicobacter cappadocius</name>
    <dbReference type="NCBI Taxonomy" id="3063998"/>
    <lineage>
        <taxon>Bacteria</taxon>
        <taxon>Pseudomonadati</taxon>
        <taxon>Campylobacterota</taxon>
        <taxon>Epsilonproteobacteria</taxon>
        <taxon>Campylobacterales</taxon>
        <taxon>Helicobacteraceae</taxon>
        <taxon>Helicobacter</taxon>
    </lineage>
</organism>
<dbReference type="EMBL" id="JAUYZK010000008">
    <property type="protein sequence ID" value="MDP2539318.1"/>
    <property type="molecule type" value="Genomic_DNA"/>
</dbReference>
<keyword evidence="5" id="KW-1185">Reference proteome</keyword>
<proteinExistence type="predicted"/>
<dbReference type="RefSeq" id="WP_305517260.1">
    <property type="nucleotide sequence ID" value="NZ_JAUPEV010000008.1"/>
</dbReference>
<keyword evidence="1" id="KW-0175">Coiled coil</keyword>
<evidence type="ECO:0000313" key="2">
    <source>
        <dbReference type="EMBL" id="MDO7253418.1"/>
    </source>
</evidence>
<name>A0AA90T5E1_9HELI</name>
<reference evidence="2 4" key="3">
    <citation type="journal article" date="2024" name="Syst. Appl. Microbiol.">
        <title>Helicobacter cappadocius sp. nov., from lizards: The first psychrotrophic Helicobacter species.</title>
        <authorList>
            <person name="Aydin F."/>
            <person name="Tarhane S."/>
            <person name="Karakaya E."/>
            <person name="Abay S."/>
            <person name="Kayman T."/>
            <person name="Guran O."/>
            <person name="Bozkurt E."/>
            <person name="Uzum N."/>
            <person name="Avci A."/>
            <person name="Olgun K."/>
            <person name="Jablonski D."/>
            <person name="Guran C."/>
            <person name="Burcin Saticioglu I."/>
        </authorList>
    </citation>
    <scope>NUCLEOTIDE SEQUENCE [LARGE SCALE GENOMIC DNA]</scope>
    <source>
        <strain evidence="2">Faydin-H75</strain>
        <strain evidence="4">faydin-H76</strain>
    </source>
</reference>